<name>A0A540MZ35_MALBA</name>
<proteinExistence type="predicted"/>
<evidence type="ECO:0008006" key="3">
    <source>
        <dbReference type="Google" id="ProtNLM"/>
    </source>
</evidence>
<reference evidence="1 2" key="1">
    <citation type="journal article" date="2019" name="G3 (Bethesda)">
        <title>Sequencing of a Wild Apple (Malus baccata) Genome Unravels the Differences Between Cultivated and Wild Apple Species Regarding Disease Resistance and Cold Tolerance.</title>
        <authorList>
            <person name="Chen X."/>
        </authorList>
    </citation>
    <scope>NUCLEOTIDE SEQUENCE [LARGE SCALE GENOMIC DNA]</scope>
    <source>
        <strain evidence="2">cv. Shandingzi</strain>
        <tissue evidence="1">Leaves</tissue>
    </source>
</reference>
<dbReference type="AlphaFoldDB" id="A0A540MZ35"/>
<evidence type="ECO:0000313" key="1">
    <source>
        <dbReference type="EMBL" id="TQE04056.1"/>
    </source>
</evidence>
<comment type="caution">
    <text evidence="1">The sequence shown here is derived from an EMBL/GenBank/DDBJ whole genome shotgun (WGS) entry which is preliminary data.</text>
</comment>
<dbReference type="PANTHER" id="PTHR47481:SF30">
    <property type="entry name" value="CCHC-TYPE DOMAIN-CONTAINING PROTEIN"/>
    <property type="match status" value="1"/>
</dbReference>
<dbReference type="PANTHER" id="PTHR47481">
    <property type="match status" value="1"/>
</dbReference>
<dbReference type="Pfam" id="PF14223">
    <property type="entry name" value="Retrotran_gag_2"/>
    <property type="match status" value="1"/>
</dbReference>
<dbReference type="EMBL" id="VIEB01000147">
    <property type="protein sequence ID" value="TQE04056.1"/>
    <property type="molecule type" value="Genomic_DNA"/>
</dbReference>
<dbReference type="Proteomes" id="UP000315295">
    <property type="component" value="Unassembled WGS sequence"/>
</dbReference>
<gene>
    <name evidence="1" type="ORF">C1H46_010427</name>
</gene>
<protein>
    <recommendedName>
        <fullName evidence="3">UBN2 domain-containing protein</fullName>
    </recommendedName>
</protein>
<keyword evidence="2" id="KW-1185">Reference proteome</keyword>
<accession>A0A540MZ35</accession>
<sequence>MVMSWINSSVHPTMLVALIGKTSSHSSWTTLRDRYASQSTGHFIQLCSELMNTHRGGSTISEFLDKINCLVNTLSLSGAPVSESNLVAIILNNVGPAYKNTIASAQSRDEAISYNVLEALLLGAEHRQKLHCLFGANIGPTALVATRGGR</sequence>
<evidence type="ECO:0000313" key="2">
    <source>
        <dbReference type="Proteomes" id="UP000315295"/>
    </source>
</evidence>
<organism evidence="1 2">
    <name type="scientific">Malus baccata</name>
    <name type="common">Siberian crab apple</name>
    <name type="synonym">Pyrus baccata</name>
    <dbReference type="NCBI Taxonomy" id="106549"/>
    <lineage>
        <taxon>Eukaryota</taxon>
        <taxon>Viridiplantae</taxon>
        <taxon>Streptophyta</taxon>
        <taxon>Embryophyta</taxon>
        <taxon>Tracheophyta</taxon>
        <taxon>Spermatophyta</taxon>
        <taxon>Magnoliopsida</taxon>
        <taxon>eudicotyledons</taxon>
        <taxon>Gunneridae</taxon>
        <taxon>Pentapetalae</taxon>
        <taxon>rosids</taxon>
        <taxon>fabids</taxon>
        <taxon>Rosales</taxon>
        <taxon>Rosaceae</taxon>
        <taxon>Amygdaloideae</taxon>
        <taxon>Maleae</taxon>
        <taxon>Malus</taxon>
    </lineage>
</organism>